<keyword evidence="7" id="KW-0378">Hydrolase</keyword>
<comment type="similarity">
    <text evidence="4">Belongs to the glycosyl hydrolase 2 family.</text>
</comment>
<dbReference type="SUPFAM" id="SSF51445">
    <property type="entry name" value="(Trans)glycosidases"/>
    <property type="match status" value="1"/>
</dbReference>
<dbReference type="SUPFAM" id="SSF49303">
    <property type="entry name" value="beta-Galactosidase/glucuronidase domain"/>
    <property type="match status" value="2"/>
</dbReference>
<protein>
    <recommendedName>
        <fullName evidence="5">beta-mannosidase</fullName>
        <ecNumber evidence="5">3.2.1.25</ecNumber>
    </recommendedName>
    <alternativeName>
        <fullName evidence="11">Mannanase</fullName>
    </alternativeName>
</protein>
<dbReference type="SUPFAM" id="SSF49785">
    <property type="entry name" value="Galactose-binding domain-like"/>
    <property type="match status" value="1"/>
</dbReference>
<evidence type="ECO:0000256" key="7">
    <source>
        <dbReference type="ARBA" id="ARBA00022801"/>
    </source>
</evidence>
<evidence type="ECO:0000256" key="12">
    <source>
        <dbReference type="SAM" id="SignalP"/>
    </source>
</evidence>
<evidence type="ECO:0000256" key="10">
    <source>
        <dbReference type="ARBA" id="ARBA00023295"/>
    </source>
</evidence>
<accession>A0AAD8A481</accession>
<feature type="chain" id="PRO_5042188459" description="beta-mannosidase" evidence="12">
    <location>
        <begin position="21"/>
        <end position="793"/>
    </location>
</feature>
<evidence type="ECO:0000256" key="4">
    <source>
        <dbReference type="ARBA" id="ARBA00007401"/>
    </source>
</evidence>
<feature type="domain" description="Beta-mannosidase-like galactose-binding" evidence="14">
    <location>
        <begin position="29"/>
        <end position="206"/>
    </location>
</feature>
<dbReference type="AlphaFoldDB" id="A0AAD8A481"/>
<name>A0AAD8A481_DIPPU</name>
<comment type="caution">
    <text evidence="15">The sequence shown here is derived from an EMBL/GenBank/DDBJ whole genome shotgun (WGS) entry which is preliminary data.</text>
</comment>
<reference evidence="15" key="2">
    <citation type="submission" date="2023-05" db="EMBL/GenBank/DDBJ databases">
        <authorList>
            <person name="Fouks B."/>
        </authorList>
    </citation>
    <scope>NUCLEOTIDE SEQUENCE</scope>
    <source>
        <strain evidence="15">Stay&amp;Tobe</strain>
        <tissue evidence="15">Testes</tissue>
    </source>
</reference>
<evidence type="ECO:0000256" key="1">
    <source>
        <dbReference type="ARBA" id="ARBA00000829"/>
    </source>
</evidence>
<dbReference type="FunFam" id="2.60.120.260:FF:000060">
    <property type="entry name" value="Probable beta-mannosidase"/>
    <property type="match status" value="1"/>
</dbReference>
<keyword evidence="9" id="KW-0458">Lysosome</keyword>
<dbReference type="Gene3D" id="2.60.40.10">
    <property type="entry name" value="Immunoglobulins"/>
    <property type="match status" value="2"/>
</dbReference>
<evidence type="ECO:0000259" key="13">
    <source>
        <dbReference type="Pfam" id="PF17786"/>
    </source>
</evidence>
<comment type="catalytic activity">
    <reaction evidence="1">
        <text>Hydrolysis of terminal, non-reducing beta-D-mannose residues in beta-D-mannosides.</text>
        <dbReference type="EC" id="3.2.1.25"/>
    </reaction>
</comment>
<dbReference type="PANTHER" id="PTHR43730:SF1">
    <property type="entry name" value="BETA-MANNOSIDASE"/>
    <property type="match status" value="1"/>
</dbReference>
<dbReference type="EMBL" id="JASPKZ010003868">
    <property type="protein sequence ID" value="KAJ9591467.1"/>
    <property type="molecule type" value="Genomic_DNA"/>
</dbReference>
<evidence type="ECO:0000256" key="9">
    <source>
        <dbReference type="ARBA" id="ARBA00023228"/>
    </source>
</evidence>
<dbReference type="Gene3D" id="2.60.120.260">
    <property type="entry name" value="Galactose-binding domain-like"/>
    <property type="match status" value="1"/>
</dbReference>
<comment type="subcellular location">
    <subcellularLocation>
        <location evidence="2">Lysosome</location>
    </subcellularLocation>
</comment>
<dbReference type="InterPro" id="IPR041447">
    <property type="entry name" value="Mannosidase_ig"/>
</dbReference>
<evidence type="ECO:0000256" key="8">
    <source>
        <dbReference type="ARBA" id="ARBA00023180"/>
    </source>
</evidence>
<feature type="signal peptide" evidence="12">
    <location>
        <begin position="1"/>
        <end position="20"/>
    </location>
</feature>
<keyword evidence="16" id="KW-1185">Reference proteome</keyword>
<keyword evidence="6 12" id="KW-0732">Signal</keyword>
<dbReference type="GO" id="GO:0006516">
    <property type="term" value="P:glycoprotein catabolic process"/>
    <property type="evidence" value="ECO:0007669"/>
    <property type="project" value="TreeGrafter"/>
</dbReference>
<dbReference type="InterPro" id="IPR013783">
    <property type="entry name" value="Ig-like_fold"/>
</dbReference>
<dbReference type="PANTHER" id="PTHR43730">
    <property type="entry name" value="BETA-MANNOSIDASE"/>
    <property type="match status" value="1"/>
</dbReference>
<evidence type="ECO:0000256" key="11">
    <source>
        <dbReference type="ARBA" id="ARBA00033445"/>
    </source>
</evidence>
<dbReference type="InterPro" id="IPR036156">
    <property type="entry name" value="Beta-gal/glucu_dom_sf"/>
</dbReference>
<keyword evidence="10" id="KW-0326">Glycosidase</keyword>
<organism evidence="15 16">
    <name type="scientific">Diploptera punctata</name>
    <name type="common">Pacific beetle cockroach</name>
    <dbReference type="NCBI Taxonomy" id="6984"/>
    <lineage>
        <taxon>Eukaryota</taxon>
        <taxon>Metazoa</taxon>
        <taxon>Ecdysozoa</taxon>
        <taxon>Arthropoda</taxon>
        <taxon>Hexapoda</taxon>
        <taxon>Insecta</taxon>
        <taxon>Pterygota</taxon>
        <taxon>Neoptera</taxon>
        <taxon>Polyneoptera</taxon>
        <taxon>Dictyoptera</taxon>
        <taxon>Blattodea</taxon>
        <taxon>Blaberoidea</taxon>
        <taxon>Blaberidae</taxon>
        <taxon>Diplopterinae</taxon>
        <taxon>Diploptera</taxon>
    </lineage>
</organism>
<evidence type="ECO:0000313" key="16">
    <source>
        <dbReference type="Proteomes" id="UP001233999"/>
    </source>
</evidence>
<dbReference type="InterPro" id="IPR017853">
    <property type="entry name" value="GH"/>
</dbReference>
<comment type="pathway">
    <text evidence="3">Glycan metabolism; N-glycan degradation.</text>
</comment>
<dbReference type="GO" id="GO:0005764">
    <property type="term" value="C:lysosome"/>
    <property type="evidence" value="ECO:0007669"/>
    <property type="project" value="UniProtKB-SubCell"/>
</dbReference>
<dbReference type="Pfam" id="PF17786">
    <property type="entry name" value="Mannosidase_ig"/>
    <property type="match status" value="1"/>
</dbReference>
<evidence type="ECO:0000256" key="5">
    <source>
        <dbReference type="ARBA" id="ARBA00012754"/>
    </source>
</evidence>
<sequence length="793" mass="89999">MTRSILLISLLNILCGQILTQQISLDGTWSVINGNGSYAASATVPGGIYTDLSAAGILTQDIYYRFNDIEYRWVSKENWTYNRTFEVPESLLEKQQIFLVFYGVDTIASVYLNDQHVGDCENMFVRYAFPVKSFIQAGTNKLQVKIQSPITAAQERSDKQAVEYTVPPACLPDEYHGECHVNFLRKMQASFSWDWGPAFPSVGIWKSVVLEAFDMAVLRDVTIRIVDSQNNWILWVDLILEAESQTSQISGNFSAMLRTDKNTIEVNRQDNILANKLTPGYFNTSIALEIPKTEVELWWPNGYGNQKLYPLDVSFSDSYDTSTKSMKIGFRFIELVQDTVATGTGLTFYFKVNNVPIFAKGANWIPSHVLPEKSAEPERLEHLLESARITNMNMLRSVSTEVTQQVRHLQHHPSIAIWAGNNENEGALRDNWYGTSSDFTRYKDDYVKLYVDTIRNATWAQDISRPFVVSSPSNGLESEQEGFVAQEPGSSFYGDIHYYNYDDNGWDPNTFKTTRFSSEYGYQSLPSMSAISEVSVESDRSLETNFSQYRQHHPSGNDQMRNEINQNLQLPSGLTDTEEYPILIYFSQINQAMSYKTETEFYRRSRNLLTSDGEGLTMGALYWQLNDIWQAPTWASIEYSGKWKMVHYFAQDFFAPILVSPFVTSDGVLELHLISDKLEDLESQLTIFVYQWNSLTPIHSITSNHTVYNASVTKAFQSDLLEFLQTAGCGDAEPTKKCFLYFTLTSLDGSDISPHNFLFPQSLKDLTDFTAPTISVADISLASGTEHVFQIPT</sequence>
<dbReference type="Gene3D" id="3.20.20.80">
    <property type="entry name" value="Glycosidases"/>
    <property type="match status" value="2"/>
</dbReference>
<evidence type="ECO:0000256" key="2">
    <source>
        <dbReference type="ARBA" id="ARBA00004371"/>
    </source>
</evidence>
<dbReference type="Pfam" id="PF22666">
    <property type="entry name" value="Glyco_hydro_2_N2"/>
    <property type="match status" value="1"/>
</dbReference>
<dbReference type="GO" id="GO:0004567">
    <property type="term" value="F:beta-mannosidase activity"/>
    <property type="evidence" value="ECO:0007669"/>
    <property type="project" value="UniProtKB-EC"/>
</dbReference>
<dbReference type="EC" id="3.2.1.25" evidence="5"/>
<dbReference type="InterPro" id="IPR008979">
    <property type="entry name" value="Galactose-bd-like_sf"/>
</dbReference>
<dbReference type="Proteomes" id="UP001233999">
    <property type="component" value="Unassembled WGS sequence"/>
</dbReference>
<gene>
    <name evidence="15" type="ORF">L9F63_002073</name>
</gene>
<evidence type="ECO:0000256" key="3">
    <source>
        <dbReference type="ARBA" id="ARBA00004740"/>
    </source>
</evidence>
<evidence type="ECO:0000259" key="14">
    <source>
        <dbReference type="Pfam" id="PF22666"/>
    </source>
</evidence>
<proteinExistence type="inferred from homology"/>
<reference evidence="15" key="1">
    <citation type="journal article" date="2023" name="IScience">
        <title>Live-bearing cockroach genome reveals convergent evolutionary mechanisms linked to viviparity in insects and beyond.</title>
        <authorList>
            <person name="Fouks B."/>
            <person name="Harrison M.C."/>
            <person name="Mikhailova A.A."/>
            <person name="Marchal E."/>
            <person name="English S."/>
            <person name="Carruthers M."/>
            <person name="Jennings E.C."/>
            <person name="Chiamaka E.L."/>
            <person name="Frigard R.A."/>
            <person name="Pippel M."/>
            <person name="Attardo G.M."/>
            <person name="Benoit J.B."/>
            <person name="Bornberg-Bauer E."/>
            <person name="Tobe S.S."/>
        </authorList>
    </citation>
    <scope>NUCLEOTIDE SEQUENCE</scope>
    <source>
        <strain evidence="15">Stay&amp;Tobe</strain>
    </source>
</reference>
<evidence type="ECO:0000313" key="15">
    <source>
        <dbReference type="EMBL" id="KAJ9591467.1"/>
    </source>
</evidence>
<keyword evidence="8" id="KW-0325">Glycoprotein</keyword>
<dbReference type="InterPro" id="IPR054593">
    <property type="entry name" value="Beta-mannosidase-like_N2"/>
</dbReference>
<evidence type="ECO:0000256" key="6">
    <source>
        <dbReference type="ARBA" id="ARBA00022729"/>
    </source>
</evidence>
<feature type="domain" description="Mannosidase Ig/CBM-like" evidence="13">
    <location>
        <begin position="668"/>
        <end position="765"/>
    </location>
</feature>
<dbReference type="InterPro" id="IPR050887">
    <property type="entry name" value="Beta-mannosidase_GH2"/>
</dbReference>